<dbReference type="SUPFAM" id="SSF48498">
    <property type="entry name" value="Tetracyclin repressor-like, C-terminal domain"/>
    <property type="match status" value="1"/>
</dbReference>
<dbReference type="InterPro" id="IPR036271">
    <property type="entry name" value="Tet_transcr_reg_TetR-rel_C_sf"/>
</dbReference>
<keyword evidence="2" id="KW-1185">Reference proteome</keyword>
<reference evidence="2" key="1">
    <citation type="submission" date="2016-10" db="EMBL/GenBank/DDBJ databases">
        <authorList>
            <person name="Varghese N."/>
            <person name="Submissions S."/>
        </authorList>
    </citation>
    <scope>NUCLEOTIDE SEQUENCE [LARGE SCALE GENOMIC DNA]</scope>
    <source>
        <strain evidence="2">DSM 17465</strain>
    </source>
</reference>
<dbReference type="AlphaFoldDB" id="A0A1I7A2S7"/>
<evidence type="ECO:0000313" key="1">
    <source>
        <dbReference type="EMBL" id="SFT69236.1"/>
    </source>
</evidence>
<dbReference type="InterPro" id="IPR009057">
    <property type="entry name" value="Homeodomain-like_sf"/>
</dbReference>
<dbReference type="Proteomes" id="UP000183371">
    <property type="component" value="Unassembled WGS sequence"/>
</dbReference>
<gene>
    <name evidence="1" type="ORF">SAMN05444141_102833</name>
</gene>
<dbReference type="Gene3D" id="1.10.10.60">
    <property type="entry name" value="Homeodomain-like"/>
    <property type="match status" value="1"/>
</dbReference>
<dbReference type="EMBL" id="FPBD01000002">
    <property type="protein sequence ID" value="SFT69236.1"/>
    <property type="molecule type" value="Genomic_DNA"/>
</dbReference>
<evidence type="ECO:0000313" key="2">
    <source>
        <dbReference type="Proteomes" id="UP000183371"/>
    </source>
</evidence>
<dbReference type="Gene3D" id="1.10.357.10">
    <property type="entry name" value="Tetracycline Repressor, domain 2"/>
    <property type="match status" value="1"/>
</dbReference>
<organism evidence="1 2">
    <name type="scientific">Pseudovibrio denitrificans</name>
    <dbReference type="NCBI Taxonomy" id="258256"/>
    <lineage>
        <taxon>Bacteria</taxon>
        <taxon>Pseudomonadati</taxon>
        <taxon>Pseudomonadota</taxon>
        <taxon>Alphaproteobacteria</taxon>
        <taxon>Hyphomicrobiales</taxon>
        <taxon>Stappiaceae</taxon>
        <taxon>Pseudovibrio</taxon>
    </lineage>
</organism>
<name>A0A1I7A2S7_9HYPH</name>
<dbReference type="SUPFAM" id="SSF46689">
    <property type="entry name" value="Homeodomain-like"/>
    <property type="match status" value="1"/>
</dbReference>
<protein>
    <submittedName>
        <fullName evidence="1">Transcriptional regulator, TetR family</fullName>
    </submittedName>
</protein>
<proteinExistence type="predicted"/>
<sequence length="216" mass="25029">MVQRFMASNTNPDDLIPPHRLEEIFKIAFQLLLRKGREAANMDAVAEAADIDADLLRQRFEGEHDLVAPAMRWYFMRFSQQVSSSSAMYADIYSCMYLMLTDFAELCEEQNRIEGSLYWSTIGEIGRFDPVLGKEYLALRLEWAAEIRRRLVKFESDLQTPEDIDHLVDYFMMAFEGIIQMVKFETPLDQIFPAIDITMEALTSRMKKSPNMPGSK</sequence>
<accession>A0A1I7A2S7</accession>